<dbReference type="OrthoDB" id="9790012at2"/>
<dbReference type="PANTHER" id="PTHR39328:SF1">
    <property type="entry name" value="BLL2871 PROTEIN"/>
    <property type="match status" value="1"/>
</dbReference>
<dbReference type="InterPro" id="IPR010430">
    <property type="entry name" value="DUF1028"/>
</dbReference>
<dbReference type="SUPFAM" id="SSF47090">
    <property type="entry name" value="PGBD-like"/>
    <property type="match status" value="1"/>
</dbReference>
<evidence type="ECO:0000259" key="1">
    <source>
        <dbReference type="Pfam" id="PF08823"/>
    </source>
</evidence>
<dbReference type="InterPro" id="IPR029055">
    <property type="entry name" value="Ntn_hydrolases_N"/>
</dbReference>
<accession>A0A399FBE1</accession>
<evidence type="ECO:0000313" key="2">
    <source>
        <dbReference type="EMBL" id="RIH93006.1"/>
    </source>
</evidence>
<dbReference type="Proteomes" id="UP000266178">
    <property type="component" value="Unassembled WGS sequence"/>
</dbReference>
<dbReference type="InterPro" id="IPR036365">
    <property type="entry name" value="PGBD-like_sf"/>
</dbReference>
<dbReference type="Pfam" id="PF06267">
    <property type="entry name" value="DUF1028"/>
    <property type="match status" value="1"/>
</dbReference>
<organism evidence="2 3">
    <name type="scientific">Meiothermus granaticius NBRC 107808</name>
    <dbReference type="NCBI Taxonomy" id="1227551"/>
    <lineage>
        <taxon>Bacteria</taxon>
        <taxon>Thermotogati</taxon>
        <taxon>Deinococcota</taxon>
        <taxon>Deinococci</taxon>
        <taxon>Thermales</taxon>
        <taxon>Thermaceae</taxon>
        <taxon>Meiothermus</taxon>
    </lineage>
</organism>
<comment type="caution">
    <text evidence="2">The sequence shown here is derived from an EMBL/GenBank/DDBJ whole genome shotgun (WGS) entry which is preliminary data.</text>
</comment>
<feature type="domain" description="Putative peptidoglycan binding" evidence="1">
    <location>
        <begin position="217"/>
        <end position="284"/>
    </location>
</feature>
<protein>
    <recommendedName>
        <fullName evidence="1">Putative peptidoglycan binding domain-containing protein</fullName>
    </recommendedName>
</protein>
<sequence length="289" mass="31155">MGVMRPVCTFSLVARDPQTGDLGVAVASKFLAVGFVVPWAKANVGAVATQSYANPEFGPQGLELMQIGAGPEDILAVFARNDPALAKRQFGLVLSNGESLSYTGAECHAWAGGRFGPNYAAQGNLLTGPEVVEALEHTFLSRGDLPFGERLVEALAAADQAGGDRRGRQSAALLVVGAGKGYGGMERWIDLRVDDHPQPVAELRRLLSIHRLLFGPEEAARALTPEEVRWLQTLLKAQGHYAGEVSGRWNAATEEALHTLIGMENLEERYRGGPMLDETALTYLKERYS</sequence>
<name>A0A399FBE1_9DEIN</name>
<dbReference type="InterPro" id="IPR014927">
    <property type="entry name" value="PG-bd_2"/>
</dbReference>
<dbReference type="SUPFAM" id="SSF56235">
    <property type="entry name" value="N-terminal nucleophile aminohydrolases (Ntn hydrolases)"/>
    <property type="match status" value="1"/>
</dbReference>
<dbReference type="InterPro" id="IPR036366">
    <property type="entry name" value="PGBDSf"/>
</dbReference>
<dbReference type="AlphaFoldDB" id="A0A399FBE1"/>
<dbReference type="Pfam" id="PF08823">
    <property type="entry name" value="PG_binding_2"/>
    <property type="match status" value="1"/>
</dbReference>
<proteinExistence type="predicted"/>
<dbReference type="Gene3D" id="3.60.20.10">
    <property type="entry name" value="Glutamine Phosphoribosylpyrophosphate, subunit 1, domain 1"/>
    <property type="match status" value="1"/>
</dbReference>
<dbReference type="PANTHER" id="PTHR39328">
    <property type="entry name" value="BLL2871 PROTEIN"/>
    <property type="match status" value="1"/>
</dbReference>
<dbReference type="EMBL" id="QWLB01000011">
    <property type="protein sequence ID" value="RIH93006.1"/>
    <property type="molecule type" value="Genomic_DNA"/>
</dbReference>
<reference evidence="2 3" key="1">
    <citation type="submission" date="2018-08" db="EMBL/GenBank/DDBJ databases">
        <title>Meiothermus granaticius genome AF-68 sequencing project.</title>
        <authorList>
            <person name="Da Costa M.S."/>
            <person name="Albuquerque L."/>
            <person name="Raposo P."/>
            <person name="Froufe H.J.C."/>
            <person name="Barroso C.S."/>
            <person name="Egas C."/>
        </authorList>
    </citation>
    <scope>NUCLEOTIDE SEQUENCE [LARGE SCALE GENOMIC DNA]</scope>
    <source>
        <strain evidence="2 3">AF-68</strain>
    </source>
</reference>
<keyword evidence="3" id="KW-1185">Reference proteome</keyword>
<evidence type="ECO:0000313" key="3">
    <source>
        <dbReference type="Proteomes" id="UP000266178"/>
    </source>
</evidence>
<dbReference type="Gene3D" id="1.10.101.10">
    <property type="entry name" value="PGBD-like superfamily/PGBD"/>
    <property type="match status" value="1"/>
</dbReference>
<gene>
    <name evidence="2" type="ORF">Mgrana_01130</name>
</gene>